<sequence>MADGSPFVLHDSSVDNRDNVTTDGRIIILGSLQTLEMLANATNIGGDGSFSRAPLGLMQFFCNQLDELLDYFKDTYIGRLNGDGSRRAPRIPIAHLNVFMRVVNDMLRTGKCSDGRDALKASLPSEHPGIWRFLEVMKEEFILSLNVASVIDPRNARLSKYQQISADLIRYKQKFLAGNTAIIQFLNQCANKIKFGSNLIFIVFIV</sequence>
<dbReference type="WBParaSite" id="ES5_v2.g22042.t1">
    <property type="protein sequence ID" value="ES5_v2.g22042.t1"/>
    <property type="gene ID" value="ES5_v2.g22042"/>
</dbReference>
<organism evidence="1 2">
    <name type="scientific">Panagrolaimus sp. ES5</name>
    <dbReference type="NCBI Taxonomy" id="591445"/>
    <lineage>
        <taxon>Eukaryota</taxon>
        <taxon>Metazoa</taxon>
        <taxon>Ecdysozoa</taxon>
        <taxon>Nematoda</taxon>
        <taxon>Chromadorea</taxon>
        <taxon>Rhabditida</taxon>
        <taxon>Tylenchina</taxon>
        <taxon>Panagrolaimomorpha</taxon>
        <taxon>Panagrolaimoidea</taxon>
        <taxon>Panagrolaimidae</taxon>
        <taxon>Panagrolaimus</taxon>
    </lineage>
</organism>
<evidence type="ECO:0000313" key="2">
    <source>
        <dbReference type="WBParaSite" id="ES5_v2.g22042.t1"/>
    </source>
</evidence>
<name>A0AC34FXI6_9BILA</name>
<accession>A0AC34FXI6</accession>
<evidence type="ECO:0000313" key="1">
    <source>
        <dbReference type="Proteomes" id="UP000887579"/>
    </source>
</evidence>
<proteinExistence type="predicted"/>
<reference evidence="2" key="1">
    <citation type="submission" date="2022-11" db="UniProtKB">
        <authorList>
            <consortium name="WormBaseParasite"/>
        </authorList>
    </citation>
    <scope>IDENTIFICATION</scope>
</reference>
<dbReference type="Proteomes" id="UP000887579">
    <property type="component" value="Unplaced"/>
</dbReference>
<protein>
    <submittedName>
        <fullName evidence="2">Uncharacterized protein</fullName>
    </submittedName>
</protein>